<name>A0ABY4X3S1_9SPHN</name>
<keyword evidence="3 4" id="KW-0472">Membrane</keyword>
<feature type="domain" description="Major facilitator superfamily (MFS) profile" evidence="5">
    <location>
        <begin position="194"/>
        <end position="379"/>
    </location>
</feature>
<organism evidence="6 7">
    <name type="scientific">Sphingomonas morindae</name>
    <dbReference type="NCBI Taxonomy" id="1541170"/>
    <lineage>
        <taxon>Bacteria</taxon>
        <taxon>Pseudomonadati</taxon>
        <taxon>Pseudomonadota</taxon>
        <taxon>Alphaproteobacteria</taxon>
        <taxon>Sphingomonadales</taxon>
        <taxon>Sphingomonadaceae</taxon>
        <taxon>Sphingomonas</taxon>
    </lineage>
</organism>
<dbReference type="Gene3D" id="1.20.1250.20">
    <property type="entry name" value="MFS general substrate transporter like domains"/>
    <property type="match status" value="1"/>
</dbReference>
<evidence type="ECO:0000259" key="5">
    <source>
        <dbReference type="PROSITE" id="PS50850"/>
    </source>
</evidence>
<dbReference type="InterPro" id="IPR036259">
    <property type="entry name" value="MFS_trans_sf"/>
</dbReference>
<dbReference type="PROSITE" id="PS50850">
    <property type="entry name" value="MFS"/>
    <property type="match status" value="1"/>
</dbReference>
<keyword evidence="7" id="KW-1185">Reference proteome</keyword>
<dbReference type="InterPro" id="IPR020846">
    <property type="entry name" value="MFS_dom"/>
</dbReference>
<evidence type="ECO:0000256" key="2">
    <source>
        <dbReference type="ARBA" id="ARBA00022989"/>
    </source>
</evidence>
<keyword evidence="2 4" id="KW-1133">Transmembrane helix</keyword>
<feature type="transmembrane region" description="Helical" evidence="4">
    <location>
        <begin position="349"/>
        <end position="368"/>
    </location>
</feature>
<evidence type="ECO:0000313" key="6">
    <source>
        <dbReference type="EMBL" id="USI71527.1"/>
    </source>
</evidence>
<reference evidence="6" key="1">
    <citation type="journal article" date="2022" name="Toxins">
        <title>Genomic Analysis of Sphingopyxis sp. USTB-05 for Biodegrading Cyanobacterial Hepatotoxins.</title>
        <authorList>
            <person name="Liu C."/>
            <person name="Xu Q."/>
            <person name="Zhao Z."/>
            <person name="Zhang H."/>
            <person name="Liu X."/>
            <person name="Yin C."/>
            <person name="Liu Y."/>
            <person name="Yan H."/>
        </authorList>
    </citation>
    <scope>NUCLEOTIDE SEQUENCE</scope>
    <source>
        <strain evidence="6">NBD5</strain>
    </source>
</reference>
<feature type="transmembrane region" description="Helical" evidence="4">
    <location>
        <begin position="90"/>
        <end position="117"/>
    </location>
</feature>
<dbReference type="EMBL" id="CP084930">
    <property type="protein sequence ID" value="USI71527.1"/>
    <property type="molecule type" value="Genomic_DNA"/>
</dbReference>
<dbReference type="Pfam" id="PF07690">
    <property type="entry name" value="MFS_1"/>
    <property type="match status" value="1"/>
</dbReference>
<dbReference type="InterPro" id="IPR052714">
    <property type="entry name" value="MFS_Exporter"/>
</dbReference>
<sequence>MVAVFLFFASVGMTLPVLPLHVHDRLGFGPFVIGLVAGCQFAAALVSRFWAGRLADRDGPKRAVTIGLIAAMAGSACYLASLAVLDRPVWSVAVLLVGRGLLGGAESLVITGGILWGLTLVAADRSAQVIAWVGMAMFAALAIGAPLGGLVYARFAFTGIALATLALALLALLPIVRLAAAAPPAAPAGRIADVARAVALPGVGFALSGITFGAMTAFLTLLFALHGWSGGPLVITGFAVALIVTRLVGGSLPDRLGGARVATWSLGAQAVGLLVIGTAGSGMVAAIGAVVAGAGFSLVFPSLGLEAVRRARPDQRGLAMGTYNAFLDLTLGLGSPALGWLAAHAGIHSVFLAAAAAALLAIPVASTLRSRSQPSLAKS</sequence>
<feature type="transmembrane region" description="Helical" evidence="4">
    <location>
        <begin position="231"/>
        <end position="249"/>
    </location>
</feature>
<evidence type="ECO:0000256" key="4">
    <source>
        <dbReference type="SAM" id="Phobius"/>
    </source>
</evidence>
<dbReference type="SUPFAM" id="SSF103473">
    <property type="entry name" value="MFS general substrate transporter"/>
    <property type="match status" value="1"/>
</dbReference>
<feature type="transmembrane region" description="Helical" evidence="4">
    <location>
        <begin position="197"/>
        <end position="225"/>
    </location>
</feature>
<evidence type="ECO:0000256" key="1">
    <source>
        <dbReference type="ARBA" id="ARBA00022692"/>
    </source>
</evidence>
<proteinExistence type="predicted"/>
<dbReference type="InterPro" id="IPR011701">
    <property type="entry name" value="MFS"/>
</dbReference>
<gene>
    <name evidence="6" type="ORF">LHA26_09255</name>
</gene>
<dbReference type="NCBIfam" id="NF009048">
    <property type="entry name" value="PRK12382.1"/>
    <property type="match status" value="1"/>
</dbReference>
<evidence type="ECO:0000313" key="7">
    <source>
        <dbReference type="Proteomes" id="UP001056937"/>
    </source>
</evidence>
<feature type="transmembrane region" description="Helical" evidence="4">
    <location>
        <begin position="63"/>
        <end position="84"/>
    </location>
</feature>
<dbReference type="PANTHER" id="PTHR23531:SF1">
    <property type="entry name" value="QUINOLENE RESISTANCE PROTEIN NORA"/>
    <property type="match status" value="1"/>
</dbReference>
<feature type="transmembrane region" description="Helical" evidence="4">
    <location>
        <begin position="129"/>
        <end position="149"/>
    </location>
</feature>
<feature type="transmembrane region" description="Helical" evidence="4">
    <location>
        <begin position="155"/>
        <end position="176"/>
    </location>
</feature>
<protein>
    <submittedName>
        <fullName evidence="6">Arabinose transporter</fullName>
    </submittedName>
</protein>
<keyword evidence="1 4" id="KW-0812">Transmembrane</keyword>
<dbReference type="RefSeq" id="WP_252165340.1">
    <property type="nucleotide sequence ID" value="NZ_CP084930.1"/>
</dbReference>
<dbReference type="Proteomes" id="UP001056937">
    <property type="component" value="Chromosome 1"/>
</dbReference>
<accession>A0ABY4X3S1</accession>
<feature type="transmembrane region" description="Helical" evidence="4">
    <location>
        <begin position="29"/>
        <end position="51"/>
    </location>
</feature>
<dbReference type="PANTHER" id="PTHR23531">
    <property type="entry name" value="QUINOLENE RESISTANCE PROTEIN NORA"/>
    <property type="match status" value="1"/>
</dbReference>
<evidence type="ECO:0000256" key="3">
    <source>
        <dbReference type="ARBA" id="ARBA00023136"/>
    </source>
</evidence>